<organism evidence="1 2">
    <name type="scientific">Parathermosynechococcus lividus PCC 6715</name>
    <dbReference type="NCBI Taxonomy" id="1917166"/>
    <lineage>
        <taxon>Bacteria</taxon>
        <taxon>Bacillati</taxon>
        <taxon>Cyanobacteriota</taxon>
        <taxon>Cyanophyceae</taxon>
        <taxon>Acaryochloridales</taxon>
        <taxon>Thermosynechococcaceae</taxon>
        <taxon>Parathermosynechococcus</taxon>
    </lineage>
</organism>
<proteinExistence type="predicted"/>
<name>A0A2D2Q3D0_PARLV</name>
<accession>A0A2D2Q3D0</accession>
<gene>
    <name evidence="1" type="ORF">BRW62_08415</name>
</gene>
<dbReference type="AlphaFoldDB" id="A0A2D2Q3D0"/>
<evidence type="ECO:0000313" key="1">
    <source>
        <dbReference type="EMBL" id="ATS18767.1"/>
    </source>
</evidence>
<sequence length="62" mass="7143">MTMVTVISELEQPITFDSFFGPLTLQPGRNENVDERRWRNCKTHNADLQALLKKNLIRVADA</sequence>
<dbReference type="Proteomes" id="UP000231057">
    <property type="component" value="Chromosome"/>
</dbReference>
<dbReference type="EMBL" id="CP018092">
    <property type="protein sequence ID" value="ATS18767.1"/>
    <property type="molecule type" value="Genomic_DNA"/>
</dbReference>
<protein>
    <submittedName>
        <fullName evidence="1">Uncharacterized protein</fullName>
    </submittedName>
</protein>
<keyword evidence="2" id="KW-1185">Reference proteome</keyword>
<evidence type="ECO:0000313" key="2">
    <source>
        <dbReference type="Proteomes" id="UP000231057"/>
    </source>
</evidence>
<dbReference type="KEGG" id="slw:BRW62_08415"/>
<reference evidence="2" key="2">
    <citation type="journal article" date="2022" name="Front. Microbiol.">
        <title>Comparative Genomic Analysis Revealed Distinct Molecular Components and Organization of CO2-Concentrating Mechanism in Thermophilic Cyanobacteria.</title>
        <authorList>
            <person name="Tang J."/>
            <person name="Zhou H."/>
            <person name="Yao D."/>
            <person name="Riaz S."/>
            <person name="You D."/>
            <person name="Klepacz-Smolka A."/>
            <person name="Daroch M."/>
        </authorList>
    </citation>
    <scope>NUCLEOTIDE SEQUENCE [LARGE SCALE GENOMIC DNA]</scope>
    <source>
        <strain evidence="2">PCC 6715</strain>
    </source>
</reference>
<reference evidence="1 2" key="1">
    <citation type="submission" date="2016-11" db="EMBL/GenBank/DDBJ databases">
        <title>Complete genome sequence of thermophilic cyanobacteria strain Synechococcus sp. PCC6715.</title>
        <authorList>
            <person name="Tang J."/>
            <person name="Daroch M."/>
            <person name="Liang Y."/>
            <person name="Jiang D."/>
            <person name="Shah M."/>
        </authorList>
    </citation>
    <scope>NUCLEOTIDE SEQUENCE [LARGE SCALE GENOMIC DNA]</scope>
    <source>
        <strain evidence="1 2">PCC 6715</strain>
    </source>
</reference>